<sequence>MKCNMFKVFLLSFILLSLSIVQCSFFSVTTLAGTLDQRVFHLNERATVELLEKNIDLVIIDLRTPREFEESHIKDAININAFSKNFEEEILALVKEFGTSKPWLVYCRTGNRSLKALPDIIRLFPGTIYHIKDGIAYSSIPLESDNK</sequence>
<dbReference type="SMART" id="SM00450">
    <property type="entry name" value="RHOD"/>
    <property type="match status" value="1"/>
</dbReference>
<evidence type="ECO:0000259" key="1">
    <source>
        <dbReference type="PROSITE" id="PS50206"/>
    </source>
</evidence>
<dbReference type="OrthoDB" id="5471138at2"/>
<dbReference type="STRING" id="1121455.SAMN02745728_02402"/>
<name>A0A1M7TRD8_9BACT</name>
<dbReference type="Proteomes" id="UP000186469">
    <property type="component" value="Unassembled WGS sequence"/>
</dbReference>
<feature type="domain" description="Rhodanese" evidence="1">
    <location>
        <begin position="53"/>
        <end position="146"/>
    </location>
</feature>
<dbReference type="CDD" id="cd00158">
    <property type="entry name" value="RHOD"/>
    <property type="match status" value="1"/>
</dbReference>
<dbReference type="SUPFAM" id="SSF52821">
    <property type="entry name" value="Rhodanese/Cell cycle control phosphatase"/>
    <property type="match status" value="1"/>
</dbReference>
<dbReference type="GO" id="GO:0016740">
    <property type="term" value="F:transferase activity"/>
    <property type="evidence" value="ECO:0007669"/>
    <property type="project" value="UniProtKB-KW"/>
</dbReference>
<keyword evidence="2" id="KW-0808">Transferase</keyword>
<dbReference type="InterPro" id="IPR036873">
    <property type="entry name" value="Rhodanese-like_dom_sf"/>
</dbReference>
<dbReference type="PROSITE" id="PS50206">
    <property type="entry name" value="RHODANESE_3"/>
    <property type="match status" value="1"/>
</dbReference>
<keyword evidence="3" id="KW-1185">Reference proteome</keyword>
<accession>A0A1M7TRD8</accession>
<proteinExistence type="predicted"/>
<dbReference type="EMBL" id="FRDI01000022">
    <property type="protein sequence ID" value="SHN73309.1"/>
    <property type="molecule type" value="Genomic_DNA"/>
</dbReference>
<protein>
    <submittedName>
        <fullName evidence="2">Rhodanese-related sulfurtransferase</fullName>
    </submittedName>
</protein>
<evidence type="ECO:0000313" key="3">
    <source>
        <dbReference type="Proteomes" id="UP000186469"/>
    </source>
</evidence>
<evidence type="ECO:0000313" key="2">
    <source>
        <dbReference type="EMBL" id="SHN73309.1"/>
    </source>
</evidence>
<dbReference type="InterPro" id="IPR001763">
    <property type="entry name" value="Rhodanese-like_dom"/>
</dbReference>
<gene>
    <name evidence="2" type="ORF">SAMN02745728_02402</name>
</gene>
<organism evidence="2 3">
    <name type="scientific">Desulfovibrio litoralis DSM 11393</name>
    <dbReference type="NCBI Taxonomy" id="1121455"/>
    <lineage>
        <taxon>Bacteria</taxon>
        <taxon>Pseudomonadati</taxon>
        <taxon>Thermodesulfobacteriota</taxon>
        <taxon>Desulfovibrionia</taxon>
        <taxon>Desulfovibrionales</taxon>
        <taxon>Desulfovibrionaceae</taxon>
        <taxon>Desulfovibrio</taxon>
    </lineage>
</organism>
<reference evidence="2 3" key="1">
    <citation type="submission" date="2016-12" db="EMBL/GenBank/DDBJ databases">
        <authorList>
            <person name="Song W.-J."/>
            <person name="Kurnit D.M."/>
        </authorList>
    </citation>
    <scope>NUCLEOTIDE SEQUENCE [LARGE SCALE GENOMIC DNA]</scope>
    <source>
        <strain evidence="2 3">DSM 11393</strain>
    </source>
</reference>
<dbReference type="Pfam" id="PF00581">
    <property type="entry name" value="Rhodanese"/>
    <property type="match status" value="1"/>
</dbReference>
<dbReference type="AlphaFoldDB" id="A0A1M7TRD8"/>
<dbReference type="Gene3D" id="3.40.250.10">
    <property type="entry name" value="Rhodanese-like domain"/>
    <property type="match status" value="1"/>
</dbReference>